<organism evidence="5 6">
    <name type="scientific">Pisolithus tinctorius Marx 270</name>
    <dbReference type="NCBI Taxonomy" id="870435"/>
    <lineage>
        <taxon>Eukaryota</taxon>
        <taxon>Fungi</taxon>
        <taxon>Dikarya</taxon>
        <taxon>Basidiomycota</taxon>
        <taxon>Agaricomycotina</taxon>
        <taxon>Agaricomycetes</taxon>
        <taxon>Agaricomycetidae</taxon>
        <taxon>Boletales</taxon>
        <taxon>Sclerodermatineae</taxon>
        <taxon>Pisolithaceae</taxon>
        <taxon>Pisolithus</taxon>
    </lineage>
</organism>
<dbReference type="PROSITE" id="PS50088">
    <property type="entry name" value="ANK_REPEAT"/>
    <property type="match status" value="1"/>
</dbReference>
<evidence type="ECO:0000313" key="5">
    <source>
        <dbReference type="EMBL" id="KIO07897.1"/>
    </source>
</evidence>
<dbReference type="EMBL" id="KN831958">
    <property type="protein sequence ID" value="KIO07897.1"/>
    <property type="molecule type" value="Genomic_DNA"/>
</dbReference>
<feature type="region of interest" description="Disordered" evidence="4">
    <location>
        <begin position="223"/>
        <end position="257"/>
    </location>
</feature>
<reference evidence="5 6" key="1">
    <citation type="submission" date="2014-04" db="EMBL/GenBank/DDBJ databases">
        <authorList>
            <consortium name="DOE Joint Genome Institute"/>
            <person name="Kuo A."/>
            <person name="Kohler A."/>
            <person name="Costa M.D."/>
            <person name="Nagy L.G."/>
            <person name="Floudas D."/>
            <person name="Copeland A."/>
            <person name="Barry K.W."/>
            <person name="Cichocki N."/>
            <person name="Veneault-Fourrey C."/>
            <person name="LaButti K."/>
            <person name="Lindquist E.A."/>
            <person name="Lipzen A."/>
            <person name="Lundell T."/>
            <person name="Morin E."/>
            <person name="Murat C."/>
            <person name="Sun H."/>
            <person name="Tunlid A."/>
            <person name="Henrissat B."/>
            <person name="Grigoriev I.V."/>
            <person name="Hibbett D.S."/>
            <person name="Martin F."/>
            <person name="Nordberg H.P."/>
            <person name="Cantor M.N."/>
            <person name="Hua S.X."/>
        </authorList>
    </citation>
    <scope>NUCLEOTIDE SEQUENCE [LARGE SCALE GENOMIC DNA]</scope>
    <source>
        <strain evidence="5 6">Marx 270</strain>
    </source>
</reference>
<feature type="region of interest" description="Disordered" evidence="4">
    <location>
        <begin position="156"/>
        <end position="180"/>
    </location>
</feature>
<feature type="repeat" description="ANK" evidence="3">
    <location>
        <begin position="53"/>
        <end position="85"/>
    </location>
</feature>
<evidence type="ECO:0000256" key="1">
    <source>
        <dbReference type="ARBA" id="ARBA00022737"/>
    </source>
</evidence>
<dbReference type="SMART" id="SM00248">
    <property type="entry name" value="ANK"/>
    <property type="match status" value="2"/>
</dbReference>
<dbReference type="OrthoDB" id="19174at2759"/>
<dbReference type="Gene3D" id="1.25.40.20">
    <property type="entry name" value="Ankyrin repeat-containing domain"/>
    <property type="match status" value="1"/>
</dbReference>
<evidence type="ECO:0000256" key="3">
    <source>
        <dbReference type="PROSITE-ProRule" id="PRU00023"/>
    </source>
</evidence>
<feature type="compositionally biased region" description="Basic and acidic residues" evidence="4">
    <location>
        <begin position="241"/>
        <end position="250"/>
    </location>
</feature>
<proteinExistence type="predicted"/>
<name>A0A0C3KE72_PISTI</name>
<dbReference type="AlphaFoldDB" id="A0A0C3KE72"/>
<dbReference type="InterPro" id="IPR002110">
    <property type="entry name" value="Ankyrin_rpt"/>
</dbReference>
<evidence type="ECO:0000256" key="2">
    <source>
        <dbReference type="ARBA" id="ARBA00023043"/>
    </source>
</evidence>
<dbReference type="FunCoup" id="A0A0C3KE72">
    <property type="interactions" value="18"/>
</dbReference>
<dbReference type="Pfam" id="PF12796">
    <property type="entry name" value="Ank_2"/>
    <property type="match status" value="1"/>
</dbReference>
<keyword evidence="6" id="KW-1185">Reference proteome</keyword>
<accession>A0A0C3KE72</accession>
<dbReference type="Proteomes" id="UP000054217">
    <property type="component" value="Unassembled WGS sequence"/>
</dbReference>
<sequence>MFVFDCWSAPPMPVPTRTPQEKNIWIAAGDGDLLRVQELVEQQSISPNAPDPFTYTPMHAAASYGQHQVLSYLVSKGGDVNVTDEDGDTPLYTVENVETAQWLISHGAITDRRNNEGVSVSNDLLQRDRFTCDSRKPADHLEEDFPDVAAFLRSQSTGHPVVPSEIPISQPSQHQQDAASETLTSALMQSVQDIMQRVETDGRNPDEELRQVVSRAVLEGVLTGYEMSNQQNRQEQDSDSESFKRARTEGGGDNGGD</sequence>
<dbReference type="InterPro" id="IPR036770">
    <property type="entry name" value="Ankyrin_rpt-contain_sf"/>
</dbReference>
<dbReference type="PANTHER" id="PTHR24171">
    <property type="entry name" value="ANKYRIN REPEAT DOMAIN-CONTAINING PROTEIN 39-RELATED"/>
    <property type="match status" value="1"/>
</dbReference>
<dbReference type="SUPFAM" id="SSF48403">
    <property type="entry name" value="Ankyrin repeat"/>
    <property type="match status" value="1"/>
</dbReference>
<keyword evidence="2 3" id="KW-0040">ANK repeat</keyword>
<dbReference type="STRING" id="870435.A0A0C3KE72"/>
<gene>
    <name evidence="5" type="ORF">M404DRAFT_374830</name>
</gene>
<evidence type="ECO:0000256" key="4">
    <source>
        <dbReference type="SAM" id="MobiDB-lite"/>
    </source>
</evidence>
<keyword evidence="1" id="KW-0677">Repeat</keyword>
<dbReference type="InParanoid" id="A0A0C3KE72"/>
<protein>
    <submittedName>
        <fullName evidence="5">Uncharacterized protein</fullName>
    </submittedName>
</protein>
<dbReference type="HOGENOM" id="CLU_078327_1_0_1"/>
<dbReference type="PROSITE" id="PS50297">
    <property type="entry name" value="ANK_REP_REGION"/>
    <property type="match status" value="1"/>
</dbReference>
<reference evidence="6" key="2">
    <citation type="submission" date="2015-01" db="EMBL/GenBank/DDBJ databases">
        <title>Evolutionary Origins and Diversification of the Mycorrhizal Mutualists.</title>
        <authorList>
            <consortium name="DOE Joint Genome Institute"/>
            <consortium name="Mycorrhizal Genomics Consortium"/>
            <person name="Kohler A."/>
            <person name="Kuo A."/>
            <person name="Nagy L.G."/>
            <person name="Floudas D."/>
            <person name="Copeland A."/>
            <person name="Barry K.W."/>
            <person name="Cichocki N."/>
            <person name="Veneault-Fourrey C."/>
            <person name="LaButti K."/>
            <person name="Lindquist E.A."/>
            <person name="Lipzen A."/>
            <person name="Lundell T."/>
            <person name="Morin E."/>
            <person name="Murat C."/>
            <person name="Riley R."/>
            <person name="Ohm R."/>
            <person name="Sun H."/>
            <person name="Tunlid A."/>
            <person name="Henrissat B."/>
            <person name="Grigoriev I.V."/>
            <person name="Hibbett D.S."/>
            <person name="Martin F."/>
        </authorList>
    </citation>
    <scope>NUCLEOTIDE SEQUENCE [LARGE SCALE GENOMIC DNA]</scope>
    <source>
        <strain evidence="6">Marx 270</strain>
    </source>
</reference>
<feature type="compositionally biased region" description="Polar residues" evidence="4">
    <location>
        <begin position="167"/>
        <end position="180"/>
    </location>
</feature>
<evidence type="ECO:0000313" key="6">
    <source>
        <dbReference type="Proteomes" id="UP000054217"/>
    </source>
</evidence>